<dbReference type="HOGENOM" id="CLU_2744098_0_0_1"/>
<proteinExistence type="predicted"/>
<protein>
    <submittedName>
        <fullName evidence="1">Uncharacterized protein</fullName>
    </submittedName>
</protein>
<name>A0A0D9Y969_9ORYZ</name>
<dbReference type="EnsemblPlants" id="OGLUM01G19690.1">
    <property type="protein sequence ID" value="OGLUM01G19690.1"/>
    <property type="gene ID" value="OGLUM01G19690"/>
</dbReference>
<evidence type="ECO:0000313" key="1">
    <source>
        <dbReference type="EnsemblPlants" id="OGLUM01G19690.1"/>
    </source>
</evidence>
<keyword evidence="2" id="KW-1185">Reference proteome</keyword>
<reference evidence="1" key="1">
    <citation type="submission" date="2013-08" db="EMBL/GenBank/DDBJ databases">
        <title>Oryza genome evolution.</title>
        <authorList>
            <person name="Wing R.A."/>
            <person name="Panaud O."/>
            <person name="Oliveira A.C."/>
        </authorList>
    </citation>
    <scope>NUCLEOTIDE SEQUENCE</scope>
</reference>
<dbReference type="AlphaFoldDB" id="A0A0D9Y969"/>
<reference evidence="1" key="2">
    <citation type="submission" date="2015-04" db="UniProtKB">
        <authorList>
            <consortium name="EnsemblPlants"/>
        </authorList>
    </citation>
    <scope>IDENTIFICATION</scope>
</reference>
<organism evidence="1">
    <name type="scientific">Oryza glumipatula</name>
    <dbReference type="NCBI Taxonomy" id="40148"/>
    <lineage>
        <taxon>Eukaryota</taxon>
        <taxon>Viridiplantae</taxon>
        <taxon>Streptophyta</taxon>
        <taxon>Embryophyta</taxon>
        <taxon>Tracheophyta</taxon>
        <taxon>Spermatophyta</taxon>
        <taxon>Magnoliopsida</taxon>
        <taxon>Liliopsida</taxon>
        <taxon>Poales</taxon>
        <taxon>Poaceae</taxon>
        <taxon>BOP clade</taxon>
        <taxon>Oryzoideae</taxon>
        <taxon>Oryzeae</taxon>
        <taxon>Oryzinae</taxon>
        <taxon>Oryza</taxon>
    </lineage>
</organism>
<accession>A0A0D9Y969</accession>
<sequence length="71" mass="7870">MALGIFGGPAQERVPTPIGNRVDYARSRYPFICVTTRGHDEITTAGRIAGWRRLLEKGSRMVTPGGCLKFY</sequence>
<evidence type="ECO:0000313" key="2">
    <source>
        <dbReference type="Proteomes" id="UP000026961"/>
    </source>
</evidence>
<dbReference type="Gramene" id="OGLUM01G19690.1">
    <property type="protein sequence ID" value="OGLUM01G19690.1"/>
    <property type="gene ID" value="OGLUM01G19690"/>
</dbReference>
<reference evidence="1" key="3">
    <citation type="submission" date="2018-05" db="EMBL/GenBank/DDBJ databases">
        <title>OgluRS3 (Oryza glumaepatula Reference Sequence Version 3).</title>
        <authorList>
            <person name="Zhang J."/>
            <person name="Kudrna D."/>
            <person name="Lee S."/>
            <person name="Talag J."/>
            <person name="Welchert J."/>
            <person name="Wing R.A."/>
        </authorList>
    </citation>
    <scope>NUCLEOTIDE SEQUENCE [LARGE SCALE GENOMIC DNA]</scope>
</reference>
<dbReference type="Proteomes" id="UP000026961">
    <property type="component" value="Chromosome 1"/>
</dbReference>